<dbReference type="AlphaFoldDB" id="Q0RIQ9"/>
<dbReference type="HOGENOM" id="CLU_2861216_0_0_11"/>
<dbReference type="STRING" id="326424.FRAAL3965"/>
<gene>
    <name evidence="2" type="ordered locus">FRAAL3965</name>
</gene>
<feature type="region of interest" description="Disordered" evidence="1">
    <location>
        <begin position="1"/>
        <end position="44"/>
    </location>
</feature>
<organism evidence="2 3">
    <name type="scientific">Frankia alni (strain DSM 45986 / CECT 9034 / ACN14a)</name>
    <dbReference type="NCBI Taxonomy" id="326424"/>
    <lineage>
        <taxon>Bacteria</taxon>
        <taxon>Bacillati</taxon>
        <taxon>Actinomycetota</taxon>
        <taxon>Actinomycetes</taxon>
        <taxon>Frankiales</taxon>
        <taxon>Frankiaceae</taxon>
        <taxon>Frankia</taxon>
    </lineage>
</organism>
<name>Q0RIQ9_FRAAA</name>
<accession>Q0RIQ9</accession>
<protein>
    <submittedName>
        <fullName evidence="2">Uncharacterized protein</fullName>
    </submittedName>
</protein>
<proteinExistence type="predicted"/>
<evidence type="ECO:0000256" key="1">
    <source>
        <dbReference type="SAM" id="MobiDB-lite"/>
    </source>
</evidence>
<dbReference type="Proteomes" id="UP000000657">
    <property type="component" value="Chromosome"/>
</dbReference>
<dbReference type="KEGG" id="fal:FRAAL3965"/>
<sequence length="64" mass="6514">MPSTPTPSASSPPPVSLADHGPTEHSPADHGAPPAGLLAPGRGISVLFPDGRILQNSKHHHSPE</sequence>
<evidence type="ECO:0000313" key="2">
    <source>
        <dbReference type="EMBL" id="CAJ62608.1"/>
    </source>
</evidence>
<evidence type="ECO:0000313" key="3">
    <source>
        <dbReference type="Proteomes" id="UP000000657"/>
    </source>
</evidence>
<keyword evidence="3" id="KW-1185">Reference proteome</keyword>
<dbReference type="EMBL" id="CT573213">
    <property type="protein sequence ID" value="CAJ62608.1"/>
    <property type="molecule type" value="Genomic_DNA"/>
</dbReference>
<reference evidence="2 3" key="1">
    <citation type="journal article" date="2007" name="Genome Res.">
        <title>Genome characteristics of facultatively symbiotic Frankia sp. strains reflect host range and host plant biogeography.</title>
        <authorList>
            <person name="Normand P."/>
            <person name="Lapierre P."/>
            <person name="Tisa L.S."/>
            <person name="Gogarten J.P."/>
            <person name="Alloisio N."/>
            <person name="Bagnarol E."/>
            <person name="Bassi C.A."/>
            <person name="Berry A.M."/>
            <person name="Bickhart D.M."/>
            <person name="Choisne N."/>
            <person name="Couloux A."/>
            <person name="Cournoyer B."/>
            <person name="Cruveiller S."/>
            <person name="Daubin V."/>
            <person name="Demange N."/>
            <person name="Francino M.P."/>
            <person name="Goltsman E."/>
            <person name="Huang Y."/>
            <person name="Kopp O.R."/>
            <person name="Labarre L."/>
            <person name="Lapidus A."/>
            <person name="Lavire C."/>
            <person name="Marechal J."/>
            <person name="Martinez M."/>
            <person name="Mastronunzio J.E."/>
            <person name="Mullin B.C."/>
            <person name="Niemann J."/>
            <person name="Pujic P."/>
            <person name="Rawnsley T."/>
            <person name="Rouy Z."/>
            <person name="Schenowitz C."/>
            <person name="Sellstedt A."/>
            <person name="Tavares F."/>
            <person name="Tomkins J.P."/>
            <person name="Vallenet D."/>
            <person name="Valverde C."/>
            <person name="Wall L.G."/>
            <person name="Wang Y."/>
            <person name="Medigue C."/>
            <person name="Benson D.R."/>
        </authorList>
    </citation>
    <scope>NUCLEOTIDE SEQUENCE [LARGE SCALE GENOMIC DNA]</scope>
    <source>
        <strain evidence="3">DSM 45986 / CECT 9034 / ACN14a</strain>
    </source>
</reference>